<proteinExistence type="inferred from homology"/>
<dbReference type="GO" id="GO:0034599">
    <property type="term" value="P:cellular response to oxidative stress"/>
    <property type="evidence" value="ECO:0007669"/>
    <property type="project" value="TreeGrafter"/>
</dbReference>
<dbReference type="InterPro" id="IPR036249">
    <property type="entry name" value="Thioredoxin-like_sf"/>
</dbReference>
<feature type="region of interest" description="Disordered" evidence="10">
    <location>
        <begin position="35"/>
        <end position="199"/>
    </location>
</feature>
<feature type="domain" description="Thioredoxin" evidence="11">
    <location>
        <begin position="195"/>
        <end position="341"/>
    </location>
</feature>
<evidence type="ECO:0000313" key="12">
    <source>
        <dbReference type="EMBL" id="TNY23545.1"/>
    </source>
</evidence>
<keyword evidence="2" id="KW-0575">Peroxidase</keyword>
<evidence type="ECO:0000256" key="7">
    <source>
        <dbReference type="ARBA" id="ARBA00032824"/>
    </source>
</evidence>
<evidence type="ECO:0000256" key="8">
    <source>
        <dbReference type="ARBA" id="ARBA00038489"/>
    </source>
</evidence>
<dbReference type="GO" id="GO:0008379">
    <property type="term" value="F:thioredoxin peroxidase activity"/>
    <property type="evidence" value="ECO:0007669"/>
    <property type="project" value="TreeGrafter"/>
</dbReference>
<comment type="catalytic activity">
    <reaction evidence="9">
        <text>a hydroperoxide + [thioredoxin]-dithiol = an alcohol + [thioredoxin]-disulfide + H2O</text>
        <dbReference type="Rhea" id="RHEA:62620"/>
        <dbReference type="Rhea" id="RHEA-COMP:10698"/>
        <dbReference type="Rhea" id="RHEA-COMP:10700"/>
        <dbReference type="ChEBI" id="CHEBI:15377"/>
        <dbReference type="ChEBI" id="CHEBI:29950"/>
        <dbReference type="ChEBI" id="CHEBI:30879"/>
        <dbReference type="ChEBI" id="CHEBI:35924"/>
        <dbReference type="ChEBI" id="CHEBI:50058"/>
        <dbReference type="EC" id="1.11.1.24"/>
    </reaction>
</comment>
<keyword evidence="6" id="KW-0676">Redox-active center</keyword>
<evidence type="ECO:0000256" key="2">
    <source>
        <dbReference type="ARBA" id="ARBA00022559"/>
    </source>
</evidence>
<evidence type="ECO:0000313" key="13">
    <source>
        <dbReference type="Proteomes" id="UP000311382"/>
    </source>
</evidence>
<keyword evidence="13" id="KW-1185">Reference proteome</keyword>
<evidence type="ECO:0000256" key="4">
    <source>
        <dbReference type="ARBA" id="ARBA00023002"/>
    </source>
</evidence>
<dbReference type="InterPro" id="IPR000866">
    <property type="entry name" value="AhpC/TSA"/>
</dbReference>
<evidence type="ECO:0000256" key="5">
    <source>
        <dbReference type="ARBA" id="ARBA00023157"/>
    </source>
</evidence>
<feature type="compositionally biased region" description="Low complexity" evidence="10">
    <location>
        <begin position="164"/>
        <end position="185"/>
    </location>
</feature>
<name>A0A5C5G3L9_9BASI</name>
<dbReference type="PANTHER" id="PTHR42801">
    <property type="entry name" value="THIOREDOXIN-DEPENDENT PEROXIDE REDUCTASE"/>
    <property type="match status" value="1"/>
</dbReference>
<dbReference type="GO" id="GO:0005737">
    <property type="term" value="C:cytoplasm"/>
    <property type="evidence" value="ECO:0007669"/>
    <property type="project" value="TreeGrafter"/>
</dbReference>
<evidence type="ECO:0000256" key="10">
    <source>
        <dbReference type="SAM" id="MobiDB-lite"/>
    </source>
</evidence>
<evidence type="ECO:0000256" key="9">
    <source>
        <dbReference type="ARBA" id="ARBA00049091"/>
    </source>
</evidence>
<dbReference type="EMBL" id="SOZI01000010">
    <property type="protein sequence ID" value="TNY23545.1"/>
    <property type="molecule type" value="Genomic_DNA"/>
</dbReference>
<comment type="similarity">
    <text evidence="8">Belongs to the peroxiredoxin family. BCP/PrxQ subfamily.</text>
</comment>
<keyword evidence="4" id="KW-0560">Oxidoreductase</keyword>
<dbReference type="EC" id="1.11.1.24" evidence="1"/>
<dbReference type="InterPro" id="IPR013766">
    <property type="entry name" value="Thioredoxin_domain"/>
</dbReference>
<dbReference type="CDD" id="cd03017">
    <property type="entry name" value="PRX_BCP"/>
    <property type="match status" value="1"/>
</dbReference>
<reference evidence="12 13" key="1">
    <citation type="submission" date="2019-03" db="EMBL/GenBank/DDBJ databases">
        <title>Rhodosporidium diobovatum UCD-FST 08-225 genome sequencing, assembly, and annotation.</title>
        <authorList>
            <person name="Fakankun I.U."/>
            <person name="Fristensky B."/>
            <person name="Levin D.B."/>
        </authorList>
    </citation>
    <scope>NUCLEOTIDE SEQUENCE [LARGE SCALE GENOMIC DNA]</scope>
    <source>
        <strain evidence="12 13">UCD-FST 08-225</strain>
    </source>
</reference>
<sequence length="346" mass="36887">MHSREPTAKGRPGRAPQLVVVGAARGRRLDHLPLRPPRFLRFTTHSIAPRPRSDSTPMAPTRRSETAPRRSSRVTDLEKAQQSAASKAASAAAAKAKKEAAALAREAAKASKQTKKAVNRNVVRPAAKKVAKAAGVDPKDNNKKAAPAPRKPPTDRSKPRAPAKKPAAAAPAKKTANKAAASANKADTKPSAGKTQVGGVVPDMTLRDEDDKEVSLKSLYDAAPLVIFSYPKADTPGCTTQACLYRDSVNEGAFAAVGYTVVGLSRDKPMAQNKWKTKHTLGYTLLSDPEGELLGQLGQTADKKRCHWVIEKGGKLLEAKHGVKPADDAKNALEFIKSLVTAKKDE</sequence>
<dbReference type="Pfam" id="PF00578">
    <property type="entry name" value="AhpC-TSA"/>
    <property type="match status" value="1"/>
</dbReference>
<keyword evidence="3" id="KW-0049">Antioxidant</keyword>
<dbReference type="InterPro" id="IPR050924">
    <property type="entry name" value="Peroxiredoxin_BCP/PrxQ"/>
</dbReference>
<dbReference type="OrthoDB" id="338622at2759"/>
<evidence type="ECO:0000256" key="6">
    <source>
        <dbReference type="ARBA" id="ARBA00023284"/>
    </source>
</evidence>
<keyword evidence="5" id="KW-1015">Disulfide bond</keyword>
<dbReference type="PANTHER" id="PTHR42801:SF23">
    <property type="entry name" value="PEROXIREDOXIN DOT5"/>
    <property type="match status" value="1"/>
</dbReference>
<dbReference type="SUPFAM" id="SSF52833">
    <property type="entry name" value="Thioredoxin-like"/>
    <property type="match status" value="1"/>
</dbReference>
<feature type="compositionally biased region" description="Basic and acidic residues" evidence="10">
    <location>
        <begin position="62"/>
        <end position="79"/>
    </location>
</feature>
<organism evidence="12 13">
    <name type="scientific">Rhodotorula diobovata</name>
    <dbReference type="NCBI Taxonomy" id="5288"/>
    <lineage>
        <taxon>Eukaryota</taxon>
        <taxon>Fungi</taxon>
        <taxon>Dikarya</taxon>
        <taxon>Basidiomycota</taxon>
        <taxon>Pucciniomycotina</taxon>
        <taxon>Microbotryomycetes</taxon>
        <taxon>Sporidiobolales</taxon>
        <taxon>Sporidiobolaceae</taxon>
        <taxon>Rhodotorula</taxon>
    </lineage>
</organism>
<dbReference type="Proteomes" id="UP000311382">
    <property type="component" value="Unassembled WGS sequence"/>
</dbReference>
<evidence type="ECO:0000256" key="1">
    <source>
        <dbReference type="ARBA" id="ARBA00013017"/>
    </source>
</evidence>
<comment type="caution">
    <text evidence="12">The sequence shown here is derived from an EMBL/GenBank/DDBJ whole genome shotgun (WGS) entry which is preliminary data.</text>
</comment>
<dbReference type="GO" id="GO:0045454">
    <property type="term" value="P:cell redox homeostasis"/>
    <property type="evidence" value="ECO:0007669"/>
    <property type="project" value="TreeGrafter"/>
</dbReference>
<dbReference type="PROSITE" id="PS51352">
    <property type="entry name" value="THIOREDOXIN_2"/>
    <property type="match status" value="1"/>
</dbReference>
<feature type="compositionally biased region" description="Low complexity" evidence="10">
    <location>
        <begin position="80"/>
        <end position="94"/>
    </location>
</feature>
<dbReference type="AlphaFoldDB" id="A0A5C5G3L9"/>
<gene>
    <name evidence="12" type="ORF">DMC30DRAFT_359986</name>
</gene>
<dbReference type="STRING" id="5288.A0A5C5G3L9"/>
<evidence type="ECO:0000259" key="11">
    <source>
        <dbReference type="PROSITE" id="PS51352"/>
    </source>
</evidence>
<evidence type="ECO:0000256" key="3">
    <source>
        <dbReference type="ARBA" id="ARBA00022862"/>
    </source>
</evidence>
<accession>A0A5C5G3L9</accession>
<protein>
    <recommendedName>
        <fullName evidence="1">thioredoxin-dependent peroxiredoxin</fullName>
        <ecNumber evidence="1">1.11.1.24</ecNumber>
    </recommendedName>
    <alternativeName>
        <fullName evidence="7">Thioredoxin peroxidase</fullName>
    </alternativeName>
</protein>
<dbReference type="Gene3D" id="3.40.30.10">
    <property type="entry name" value="Glutaredoxin"/>
    <property type="match status" value="1"/>
</dbReference>